<dbReference type="GO" id="GO:0009234">
    <property type="term" value="P:menaquinone biosynthetic process"/>
    <property type="evidence" value="ECO:0007669"/>
    <property type="project" value="UniProtKB-UniRule"/>
</dbReference>
<name>A0A518AP15_9BACT</name>
<proteinExistence type="inferred from homology"/>
<dbReference type="GO" id="GO:0016836">
    <property type="term" value="F:hydro-lyase activity"/>
    <property type="evidence" value="ECO:0007669"/>
    <property type="project" value="UniProtKB-UniRule"/>
</dbReference>
<evidence type="ECO:0000256" key="2">
    <source>
        <dbReference type="ARBA" id="ARBA00022428"/>
    </source>
</evidence>
<evidence type="ECO:0000313" key="5">
    <source>
        <dbReference type="EMBL" id="QDU56468.1"/>
    </source>
</evidence>
<gene>
    <name evidence="4 5" type="primary">mqnA</name>
    <name evidence="5" type="ORF">Pan181_26770</name>
</gene>
<dbReference type="SUPFAM" id="SSF53850">
    <property type="entry name" value="Periplasmic binding protein-like II"/>
    <property type="match status" value="1"/>
</dbReference>
<dbReference type="KEGG" id="amuc:Pan181_26770"/>
<dbReference type="EMBL" id="CP036278">
    <property type="protein sequence ID" value="QDU56468.1"/>
    <property type="molecule type" value="Genomic_DNA"/>
</dbReference>
<evidence type="ECO:0000256" key="1">
    <source>
        <dbReference type="ARBA" id="ARBA00004863"/>
    </source>
</evidence>
<dbReference type="AlphaFoldDB" id="A0A518AP15"/>
<dbReference type="InterPro" id="IPR030868">
    <property type="entry name" value="MqnA"/>
</dbReference>
<keyword evidence="3 4" id="KW-0456">Lyase</keyword>
<dbReference type="Gene3D" id="3.40.190.10">
    <property type="entry name" value="Periplasmic binding protein-like II"/>
    <property type="match status" value="2"/>
</dbReference>
<evidence type="ECO:0000313" key="6">
    <source>
        <dbReference type="Proteomes" id="UP000315750"/>
    </source>
</evidence>
<accession>A0A518AP15</accession>
<comment type="similarity">
    <text evidence="4">Belongs to the MqnA/MqnD family. MqnA subfamily.</text>
</comment>
<dbReference type="RefSeq" id="WP_145247211.1">
    <property type="nucleotide sequence ID" value="NZ_CP036278.1"/>
</dbReference>
<dbReference type="Pfam" id="PF02621">
    <property type="entry name" value="VitK2_biosynth"/>
    <property type="match status" value="1"/>
</dbReference>
<dbReference type="PANTHER" id="PTHR37690">
    <property type="entry name" value="CHORISMATE DEHYDRATASE"/>
    <property type="match status" value="1"/>
</dbReference>
<evidence type="ECO:0000256" key="4">
    <source>
        <dbReference type="HAMAP-Rule" id="MF_00995"/>
    </source>
</evidence>
<comment type="function">
    <text evidence="4">Catalyzes the dehydration of chorismate into 3-[(1-carboxyvinyl)oxy]benzoate, a step in the biosynthesis of menaquinone (MK, vitamin K2).</text>
</comment>
<organism evidence="5 6">
    <name type="scientific">Aeoliella mucimassa</name>
    <dbReference type="NCBI Taxonomy" id="2527972"/>
    <lineage>
        <taxon>Bacteria</taxon>
        <taxon>Pseudomonadati</taxon>
        <taxon>Planctomycetota</taxon>
        <taxon>Planctomycetia</taxon>
        <taxon>Pirellulales</taxon>
        <taxon>Lacipirellulaceae</taxon>
        <taxon>Aeoliella</taxon>
    </lineage>
</organism>
<dbReference type="OrthoDB" id="9810112at2"/>
<protein>
    <recommendedName>
        <fullName evidence="4">Chorismate dehydratase</fullName>
        <ecNumber evidence="4">4.2.1.151</ecNumber>
    </recommendedName>
    <alternativeName>
        <fullName evidence="4">Menaquinone biosynthetic enzyme MqnA</fullName>
    </alternativeName>
</protein>
<dbReference type="Proteomes" id="UP000315750">
    <property type="component" value="Chromosome"/>
</dbReference>
<dbReference type="UniPathway" id="UPA00079"/>
<dbReference type="InterPro" id="IPR003773">
    <property type="entry name" value="Menaquinone_biosynth"/>
</dbReference>
<dbReference type="CDD" id="cd13634">
    <property type="entry name" value="PBP2_Sco4506"/>
    <property type="match status" value="1"/>
</dbReference>
<sequence length="283" mass="31518">MSTPTDSETVLRIGAVKYLNSKPLVHGLSEALPTADVIYDLPSRLADQLKAGTIHVALVPIVEYLRQPKFRLVSNACVGCRGPVLSVKVYFRTAPEQVKTLALDEGSRTSAALAQVLLYQHAGVRPQLQPLPIGDRLEDSSADAVLLIGDRAMYPPSQEFHAVWDLGEQWCQQTGLPFVFAAWVAGPEMPYDVGRLATVLEQVRDQGLAAVDTIATRESTKLGIERELAYHYLSENLHFRMGPAEQQGIEQYARRCVELKLIDEPVPPHRFRYHSEYDDCTTH</sequence>
<keyword evidence="2 4" id="KW-0474">Menaquinone biosynthesis</keyword>
<dbReference type="PANTHER" id="PTHR37690:SF1">
    <property type="entry name" value="CHORISMATE DEHYDRATASE"/>
    <property type="match status" value="1"/>
</dbReference>
<dbReference type="EC" id="4.2.1.151" evidence="4"/>
<evidence type="ECO:0000256" key="3">
    <source>
        <dbReference type="ARBA" id="ARBA00023239"/>
    </source>
</evidence>
<comment type="catalytic activity">
    <reaction evidence="4">
        <text>chorismate = 3-[(1-carboxyvinyl)-oxy]benzoate + H2O</text>
        <dbReference type="Rhea" id="RHEA:40051"/>
        <dbReference type="ChEBI" id="CHEBI:15377"/>
        <dbReference type="ChEBI" id="CHEBI:29748"/>
        <dbReference type="ChEBI" id="CHEBI:76981"/>
        <dbReference type="EC" id="4.2.1.151"/>
    </reaction>
</comment>
<dbReference type="HAMAP" id="MF_00995">
    <property type="entry name" value="MqnA"/>
    <property type="match status" value="1"/>
</dbReference>
<reference evidence="5 6" key="1">
    <citation type="submission" date="2019-02" db="EMBL/GenBank/DDBJ databases">
        <title>Deep-cultivation of Planctomycetes and their phenomic and genomic characterization uncovers novel biology.</title>
        <authorList>
            <person name="Wiegand S."/>
            <person name="Jogler M."/>
            <person name="Boedeker C."/>
            <person name="Pinto D."/>
            <person name="Vollmers J."/>
            <person name="Rivas-Marin E."/>
            <person name="Kohn T."/>
            <person name="Peeters S.H."/>
            <person name="Heuer A."/>
            <person name="Rast P."/>
            <person name="Oberbeckmann S."/>
            <person name="Bunk B."/>
            <person name="Jeske O."/>
            <person name="Meyerdierks A."/>
            <person name="Storesund J.E."/>
            <person name="Kallscheuer N."/>
            <person name="Luecker S."/>
            <person name="Lage O.M."/>
            <person name="Pohl T."/>
            <person name="Merkel B.J."/>
            <person name="Hornburger P."/>
            <person name="Mueller R.-W."/>
            <person name="Bruemmer F."/>
            <person name="Labrenz M."/>
            <person name="Spormann A.M."/>
            <person name="Op den Camp H."/>
            <person name="Overmann J."/>
            <person name="Amann R."/>
            <person name="Jetten M.S.M."/>
            <person name="Mascher T."/>
            <person name="Medema M.H."/>
            <person name="Devos D.P."/>
            <person name="Kaster A.-K."/>
            <person name="Ovreas L."/>
            <person name="Rohde M."/>
            <person name="Galperin M.Y."/>
            <person name="Jogler C."/>
        </authorList>
    </citation>
    <scope>NUCLEOTIDE SEQUENCE [LARGE SCALE GENOMIC DNA]</scope>
    <source>
        <strain evidence="5 6">Pan181</strain>
    </source>
</reference>
<keyword evidence="6" id="KW-1185">Reference proteome</keyword>
<comment type="pathway">
    <text evidence="1 4">Quinol/quinone metabolism; menaquinone biosynthesis.</text>
</comment>